<protein>
    <submittedName>
        <fullName evidence="1">Unannotated protein</fullName>
    </submittedName>
</protein>
<name>A0A6J6ASB2_9ZZZZ</name>
<reference evidence="1" key="1">
    <citation type="submission" date="2020-05" db="EMBL/GenBank/DDBJ databases">
        <authorList>
            <person name="Chiriac C."/>
            <person name="Salcher M."/>
            <person name="Ghai R."/>
            <person name="Kavagutti S V."/>
        </authorList>
    </citation>
    <scope>NUCLEOTIDE SEQUENCE</scope>
</reference>
<accession>A0A6J6ASB2</accession>
<sequence length="173" mass="18804">MWVLASALRRNRSGCAFKNLQKCLLHTFTGNVASDRGVLGFTSDLVDFIDVDDAGFGFLHVVIGGLDQLEQDVLDVLTHITGLGESRGIGNSERNVQHASQCLGKKRLAATGGTNKQDVGFRQFNVVALGNAVLNAAVVVVHRYRENALGLLLPDDVVVQEFKNLDRLGKLFK</sequence>
<evidence type="ECO:0000313" key="1">
    <source>
        <dbReference type="EMBL" id="CAB4373141.1"/>
    </source>
</evidence>
<dbReference type="EMBL" id="CAEUNJ010000176">
    <property type="protein sequence ID" value="CAB4373141.1"/>
    <property type="molecule type" value="Genomic_DNA"/>
</dbReference>
<gene>
    <name evidence="1" type="ORF">UFOPK4201_02199</name>
</gene>
<organism evidence="1">
    <name type="scientific">freshwater metagenome</name>
    <dbReference type="NCBI Taxonomy" id="449393"/>
    <lineage>
        <taxon>unclassified sequences</taxon>
        <taxon>metagenomes</taxon>
        <taxon>ecological metagenomes</taxon>
    </lineage>
</organism>
<dbReference type="AlphaFoldDB" id="A0A6J6ASB2"/>
<proteinExistence type="predicted"/>